<comment type="caution">
    <text evidence="3">The sequence shown here is derived from an EMBL/GenBank/DDBJ whole genome shotgun (WGS) entry which is preliminary data.</text>
</comment>
<evidence type="ECO:0008006" key="5">
    <source>
        <dbReference type="Google" id="ProtNLM"/>
    </source>
</evidence>
<sequence length="149" mass="15719">MPRLRLALALGAAALVMATSSCNSDDAKAGGSTGKATTGATTLPAPSKSGSQCPTDKIPLPDGATLKNKIESAEGCLTYTINMTVTDQRGSYENAMAKVKAAGYEIKDPGREPTNWSFEAVRNEASPWSVITYVFADDHSVQILAELRH</sequence>
<gene>
    <name evidence="3" type="ORF">GCM10009727_60510</name>
</gene>
<dbReference type="PROSITE" id="PS51257">
    <property type="entry name" value="PROKAR_LIPOPROTEIN"/>
    <property type="match status" value="1"/>
</dbReference>
<reference evidence="3 4" key="1">
    <citation type="journal article" date="2019" name="Int. J. Syst. Evol. Microbiol.">
        <title>The Global Catalogue of Microorganisms (GCM) 10K type strain sequencing project: providing services to taxonomists for standard genome sequencing and annotation.</title>
        <authorList>
            <consortium name="The Broad Institute Genomics Platform"/>
            <consortium name="The Broad Institute Genome Sequencing Center for Infectious Disease"/>
            <person name="Wu L."/>
            <person name="Ma J."/>
        </authorList>
    </citation>
    <scope>NUCLEOTIDE SEQUENCE [LARGE SCALE GENOMIC DNA]</scope>
    <source>
        <strain evidence="3 4">JCM 13850</strain>
    </source>
</reference>
<name>A0ABN3A5N4_9ACTN</name>
<dbReference type="RefSeq" id="WP_344274656.1">
    <property type="nucleotide sequence ID" value="NZ_BAAAMR010000063.1"/>
</dbReference>
<evidence type="ECO:0000256" key="2">
    <source>
        <dbReference type="SAM" id="SignalP"/>
    </source>
</evidence>
<organism evidence="3 4">
    <name type="scientific">Actinomadura napierensis</name>
    <dbReference type="NCBI Taxonomy" id="267854"/>
    <lineage>
        <taxon>Bacteria</taxon>
        <taxon>Bacillati</taxon>
        <taxon>Actinomycetota</taxon>
        <taxon>Actinomycetes</taxon>
        <taxon>Streptosporangiales</taxon>
        <taxon>Thermomonosporaceae</taxon>
        <taxon>Actinomadura</taxon>
    </lineage>
</organism>
<keyword evidence="4" id="KW-1185">Reference proteome</keyword>
<evidence type="ECO:0000313" key="3">
    <source>
        <dbReference type="EMBL" id="GAA2153841.1"/>
    </source>
</evidence>
<dbReference type="EMBL" id="BAAAMR010000063">
    <property type="protein sequence ID" value="GAA2153841.1"/>
    <property type="molecule type" value="Genomic_DNA"/>
</dbReference>
<feature type="region of interest" description="Disordered" evidence="1">
    <location>
        <begin position="25"/>
        <end position="60"/>
    </location>
</feature>
<evidence type="ECO:0000256" key="1">
    <source>
        <dbReference type="SAM" id="MobiDB-lite"/>
    </source>
</evidence>
<feature type="signal peptide" evidence="2">
    <location>
        <begin position="1"/>
        <end position="23"/>
    </location>
</feature>
<accession>A0ABN3A5N4</accession>
<evidence type="ECO:0000313" key="4">
    <source>
        <dbReference type="Proteomes" id="UP001501020"/>
    </source>
</evidence>
<proteinExistence type="predicted"/>
<dbReference type="Proteomes" id="UP001501020">
    <property type="component" value="Unassembled WGS sequence"/>
</dbReference>
<feature type="chain" id="PRO_5045121932" description="Lipoprotein" evidence="2">
    <location>
        <begin position="24"/>
        <end position="149"/>
    </location>
</feature>
<keyword evidence="2" id="KW-0732">Signal</keyword>
<protein>
    <recommendedName>
        <fullName evidence="5">Lipoprotein</fullName>
    </recommendedName>
</protein>